<gene>
    <name evidence="2" type="ORF">C4N9_02765</name>
</gene>
<dbReference type="InterPro" id="IPR000835">
    <property type="entry name" value="HTH_MarR-typ"/>
</dbReference>
<accession>A0A2U2CFN1</accession>
<dbReference type="Proteomes" id="UP000244940">
    <property type="component" value="Unassembled WGS sequence"/>
</dbReference>
<dbReference type="InterPro" id="IPR036388">
    <property type="entry name" value="WH-like_DNA-bd_sf"/>
</dbReference>
<dbReference type="EMBL" id="QEYD01000002">
    <property type="protein sequence ID" value="PWE30707.1"/>
    <property type="molecule type" value="Genomic_DNA"/>
</dbReference>
<dbReference type="Gene3D" id="1.10.10.10">
    <property type="entry name" value="Winged helix-like DNA-binding domain superfamily/Winged helix DNA-binding domain"/>
    <property type="match status" value="1"/>
</dbReference>
<dbReference type="InterPro" id="IPR036390">
    <property type="entry name" value="WH_DNA-bd_sf"/>
</dbReference>
<dbReference type="RefSeq" id="WP_109531783.1">
    <property type="nucleotide sequence ID" value="NZ_CAXQGC010000515.1"/>
</dbReference>
<dbReference type="GO" id="GO:0003700">
    <property type="term" value="F:DNA-binding transcription factor activity"/>
    <property type="evidence" value="ECO:0007669"/>
    <property type="project" value="InterPro"/>
</dbReference>
<dbReference type="SUPFAM" id="SSF46785">
    <property type="entry name" value="Winged helix' DNA-binding domain"/>
    <property type="match status" value="1"/>
</dbReference>
<evidence type="ECO:0000313" key="2">
    <source>
        <dbReference type="EMBL" id="PWE30707.1"/>
    </source>
</evidence>
<evidence type="ECO:0000313" key="3">
    <source>
        <dbReference type="Proteomes" id="UP000244940"/>
    </source>
</evidence>
<dbReference type="SMART" id="SM00347">
    <property type="entry name" value="HTH_MARR"/>
    <property type="match status" value="1"/>
</dbReference>
<sequence>MRHRPSLGALVWSLSLRWRNLTDRALADLGLTHAQFAALDLLGQSSEPAFSGSGQAHTPSSAPPFIQSHLARALDISPIFASKLARALERDGLIARASVAGDARARGLVLTERGSTVLRQARSRVAALEARLVEPLGDSETQAGLAMRILLRTLIAHENGAREQGLRGASWR</sequence>
<evidence type="ECO:0000259" key="1">
    <source>
        <dbReference type="PROSITE" id="PS50995"/>
    </source>
</evidence>
<proteinExistence type="predicted"/>
<dbReference type="PANTHER" id="PTHR33164:SF43">
    <property type="entry name" value="HTH-TYPE TRANSCRIPTIONAL REPRESSOR YETL"/>
    <property type="match status" value="1"/>
</dbReference>
<protein>
    <submittedName>
        <fullName evidence="2">MarR family transcriptional regulator</fullName>
    </submittedName>
</protein>
<dbReference type="PROSITE" id="PS50995">
    <property type="entry name" value="HTH_MARR_2"/>
    <property type="match status" value="1"/>
</dbReference>
<organism evidence="2 3">
    <name type="scientific">Pararhodobacter marinus</name>
    <dbReference type="NCBI Taxonomy" id="2184063"/>
    <lineage>
        <taxon>Bacteria</taxon>
        <taxon>Pseudomonadati</taxon>
        <taxon>Pseudomonadota</taxon>
        <taxon>Alphaproteobacteria</taxon>
        <taxon>Rhodobacterales</taxon>
        <taxon>Paracoccaceae</taxon>
        <taxon>Pararhodobacter</taxon>
    </lineage>
</organism>
<keyword evidence="3" id="KW-1185">Reference proteome</keyword>
<name>A0A2U2CFN1_9RHOB</name>
<comment type="caution">
    <text evidence="2">The sequence shown here is derived from an EMBL/GenBank/DDBJ whole genome shotgun (WGS) entry which is preliminary data.</text>
</comment>
<dbReference type="PANTHER" id="PTHR33164">
    <property type="entry name" value="TRANSCRIPTIONAL REGULATOR, MARR FAMILY"/>
    <property type="match status" value="1"/>
</dbReference>
<dbReference type="AlphaFoldDB" id="A0A2U2CFN1"/>
<feature type="domain" description="HTH marR-type" evidence="1">
    <location>
        <begin position="4"/>
        <end position="155"/>
    </location>
</feature>
<dbReference type="InterPro" id="IPR039422">
    <property type="entry name" value="MarR/SlyA-like"/>
</dbReference>
<dbReference type="GO" id="GO:0006950">
    <property type="term" value="P:response to stress"/>
    <property type="evidence" value="ECO:0007669"/>
    <property type="project" value="TreeGrafter"/>
</dbReference>
<reference evidence="2 3" key="1">
    <citation type="submission" date="2018-05" db="EMBL/GenBank/DDBJ databases">
        <title>Pararhodobacter marina sp. nov., isolated from deep-sea water of the Indian Ocean.</title>
        <authorList>
            <person name="Lai Q.Sr."/>
            <person name="Liu X."/>
            <person name="Shao Z."/>
        </authorList>
    </citation>
    <scope>NUCLEOTIDE SEQUENCE [LARGE SCALE GENOMIC DNA]</scope>
    <source>
        <strain evidence="2 3">CIC4N-9</strain>
    </source>
</reference>